<name>A0A6G1CTL7_9ORYZ</name>
<evidence type="ECO:0000313" key="3">
    <source>
        <dbReference type="Proteomes" id="UP000479710"/>
    </source>
</evidence>
<accession>A0A6G1CTL7</accession>
<dbReference type="EMBL" id="SPHZ02000008">
    <property type="protein sequence ID" value="KAF0903995.1"/>
    <property type="molecule type" value="Genomic_DNA"/>
</dbReference>
<feature type="compositionally biased region" description="Polar residues" evidence="1">
    <location>
        <begin position="32"/>
        <end position="44"/>
    </location>
</feature>
<reference evidence="2 3" key="1">
    <citation type="submission" date="2019-11" db="EMBL/GenBank/DDBJ databases">
        <title>Whole genome sequence of Oryza granulata.</title>
        <authorList>
            <person name="Li W."/>
        </authorList>
    </citation>
    <scope>NUCLEOTIDE SEQUENCE [LARGE SCALE GENOMIC DNA]</scope>
    <source>
        <strain evidence="3">cv. Menghai</strain>
        <tissue evidence="2">Leaf</tissue>
    </source>
</reference>
<sequence length="116" mass="13004">MAIDLNLPYDEGGRALPDLNEALADEEEDQRNLFQDQNADQQEQMHAVESEVQGGANHAVHQFGLNVDGYQDQQEIPQDEGDLFNYGHEDMEEVLHDYGVYSNAVAVEFGHEELAA</sequence>
<feature type="region of interest" description="Disordered" evidence="1">
    <location>
        <begin position="26"/>
        <end position="46"/>
    </location>
</feature>
<keyword evidence="3" id="KW-1185">Reference proteome</keyword>
<gene>
    <name evidence="2" type="ORF">E2562_030494</name>
</gene>
<dbReference type="AlphaFoldDB" id="A0A6G1CTL7"/>
<protein>
    <submittedName>
        <fullName evidence="2">Uncharacterized protein</fullName>
    </submittedName>
</protein>
<evidence type="ECO:0000313" key="2">
    <source>
        <dbReference type="EMBL" id="KAF0903995.1"/>
    </source>
</evidence>
<dbReference type="Proteomes" id="UP000479710">
    <property type="component" value="Unassembled WGS sequence"/>
</dbReference>
<evidence type="ECO:0000256" key="1">
    <source>
        <dbReference type="SAM" id="MobiDB-lite"/>
    </source>
</evidence>
<proteinExistence type="predicted"/>
<comment type="caution">
    <text evidence="2">The sequence shown here is derived from an EMBL/GenBank/DDBJ whole genome shotgun (WGS) entry which is preliminary data.</text>
</comment>
<organism evidence="2 3">
    <name type="scientific">Oryza meyeriana var. granulata</name>
    <dbReference type="NCBI Taxonomy" id="110450"/>
    <lineage>
        <taxon>Eukaryota</taxon>
        <taxon>Viridiplantae</taxon>
        <taxon>Streptophyta</taxon>
        <taxon>Embryophyta</taxon>
        <taxon>Tracheophyta</taxon>
        <taxon>Spermatophyta</taxon>
        <taxon>Magnoliopsida</taxon>
        <taxon>Liliopsida</taxon>
        <taxon>Poales</taxon>
        <taxon>Poaceae</taxon>
        <taxon>BOP clade</taxon>
        <taxon>Oryzoideae</taxon>
        <taxon>Oryzeae</taxon>
        <taxon>Oryzinae</taxon>
        <taxon>Oryza</taxon>
        <taxon>Oryza meyeriana</taxon>
    </lineage>
</organism>